<keyword evidence="4" id="KW-0479">Metal-binding</keyword>
<dbReference type="GO" id="GO:0005576">
    <property type="term" value="C:extracellular region"/>
    <property type="evidence" value="ECO:0007669"/>
    <property type="project" value="UniProtKB-SubCell"/>
</dbReference>
<dbReference type="FunFam" id="1.10.220.10:FF:000001">
    <property type="entry name" value="Annexin"/>
    <property type="match status" value="1"/>
</dbReference>
<evidence type="ECO:0000313" key="16">
    <source>
        <dbReference type="Proteomes" id="UP000663829"/>
    </source>
</evidence>
<evidence type="ECO:0000256" key="11">
    <source>
        <dbReference type="ARBA" id="ARBA00077076"/>
    </source>
</evidence>
<comment type="domain">
    <text evidence="12">A pair of annexin repeats may form one binding site for calcium and phospholipid.</text>
</comment>
<evidence type="ECO:0000313" key="14">
    <source>
        <dbReference type="EMBL" id="CAF1262601.1"/>
    </source>
</evidence>
<dbReference type="SUPFAM" id="SSF47874">
    <property type="entry name" value="Annexin"/>
    <property type="match status" value="1"/>
</dbReference>
<name>A0A815AVT7_9BILA</name>
<dbReference type="OrthoDB" id="37886at2759"/>
<protein>
    <recommendedName>
        <fullName evidence="11 12">Annexin</fullName>
    </recommendedName>
</protein>
<evidence type="ECO:0000256" key="1">
    <source>
        <dbReference type="ARBA" id="ARBA00004340"/>
    </source>
</evidence>
<dbReference type="GO" id="GO:0005509">
    <property type="term" value="F:calcium ion binding"/>
    <property type="evidence" value="ECO:0007669"/>
    <property type="project" value="InterPro"/>
</dbReference>
<dbReference type="GO" id="GO:0043657">
    <property type="term" value="C:host cell"/>
    <property type="evidence" value="ECO:0007669"/>
    <property type="project" value="UniProtKB-SubCell"/>
</dbReference>
<dbReference type="GO" id="GO:0001786">
    <property type="term" value="F:phosphatidylserine binding"/>
    <property type="evidence" value="ECO:0007669"/>
    <property type="project" value="TreeGrafter"/>
</dbReference>
<gene>
    <name evidence="14" type="ORF">GPM918_LOCUS26682</name>
    <name evidence="15" type="ORF">SRO942_LOCUS26882</name>
</gene>
<dbReference type="AlphaFoldDB" id="A0A815AVT7"/>
<accession>A0A815AVT7</accession>
<dbReference type="PRINTS" id="PR00196">
    <property type="entry name" value="ANNEXIN"/>
</dbReference>
<evidence type="ECO:0000256" key="7">
    <source>
        <dbReference type="ARBA" id="ARBA00023216"/>
    </source>
</evidence>
<evidence type="ECO:0000313" key="15">
    <source>
        <dbReference type="EMBL" id="CAF4041889.1"/>
    </source>
</evidence>
<dbReference type="GO" id="GO:0005886">
    <property type="term" value="C:plasma membrane"/>
    <property type="evidence" value="ECO:0007669"/>
    <property type="project" value="TreeGrafter"/>
</dbReference>
<evidence type="ECO:0000256" key="9">
    <source>
        <dbReference type="ARBA" id="ARBA00059330"/>
    </source>
</evidence>
<dbReference type="Proteomes" id="UP000681722">
    <property type="component" value="Unassembled WGS sequence"/>
</dbReference>
<dbReference type="InterPro" id="IPR018502">
    <property type="entry name" value="Annexin_repeat"/>
</dbReference>
<evidence type="ECO:0000256" key="2">
    <source>
        <dbReference type="ARBA" id="ARBA00004550"/>
    </source>
</evidence>
<evidence type="ECO:0000256" key="5">
    <source>
        <dbReference type="ARBA" id="ARBA00022737"/>
    </source>
</evidence>
<evidence type="ECO:0000256" key="10">
    <source>
        <dbReference type="ARBA" id="ARBA00060393"/>
    </source>
</evidence>
<dbReference type="FunFam" id="1.10.220.10:FF:000002">
    <property type="entry name" value="Annexin"/>
    <property type="match status" value="1"/>
</dbReference>
<dbReference type="GO" id="GO:0012506">
    <property type="term" value="C:vesicle membrane"/>
    <property type="evidence" value="ECO:0007669"/>
    <property type="project" value="TreeGrafter"/>
</dbReference>
<comment type="subcellular location">
    <subcellularLocation>
        <location evidence="1">Host cell</location>
    </subcellularLocation>
    <subcellularLocation>
        <location evidence="2">Secreted</location>
        <location evidence="2">Extracellular exosome</location>
    </subcellularLocation>
    <subcellularLocation>
        <location evidence="10">Tegument</location>
    </subcellularLocation>
</comment>
<dbReference type="InterPro" id="IPR037104">
    <property type="entry name" value="Annexin_sf"/>
</dbReference>
<evidence type="ECO:0000256" key="4">
    <source>
        <dbReference type="ARBA" id="ARBA00022723"/>
    </source>
</evidence>
<evidence type="ECO:0000256" key="3">
    <source>
        <dbReference type="ARBA" id="ARBA00007831"/>
    </source>
</evidence>
<dbReference type="PANTHER" id="PTHR10502:SF102">
    <property type="entry name" value="ANNEXIN B11"/>
    <property type="match status" value="1"/>
</dbReference>
<dbReference type="GO" id="GO:0005544">
    <property type="term" value="F:calcium-dependent phospholipid binding"/>
    <property type="evidence" value="ECO:0007669"/>
    <property type="project" value="UniProtKB-KW"/>
</dbReference>
<keyword evidence="8 12" id="KW-0111">Calcium/phospholipid-binding</keyword>
<feature type="compositionally biased region" description="Low complexity" evidence="13">
    <location>
        <begin position="86"/>
        <end position="111"/>
    </location>
</feature>
<keyword evidence="6 12" id="KW-0106">Calcium</keyword>
<sequence length="486" mass="54809">MSGPSYPGSQPSMADYAPPFSGAYGGTPVYQQNTPYQPPSNQPYMQYGSGGPPMQQPPYNSGPIPQGFPPQPATQYGGLPGTSHEPPYGGYSGSNPPFPMNNNPSPFQNPQGYNTQPHSMPSGVYPNLPNQNSYPPASNMNINMGMQHIQPQPSIMLASLEQYQGTIQPFPMFNADTDCRALRQAMKGMGTNENVIIQIIANRSNVQRQQIKLEWKTQFGSAIKDLEKELSGTFRETIMALFNTPHYYEAWSCHEALQASKEGALREILLTRSNAEIRAIVDEYKRIYQKDLEHDINNRLSGDFKRILISAVQANREELSPPQIQQARQYGIESVINRDQARQDAEELYRAGAGKIGTDEKTFNAIFSRRSYYQLRAIFEEYQKKHHKDIMKVVDSEFSGHIKEAYKTLILCIRDRPCFFADRIHRAVTGLGTKDSTLIRVIVTRSEIDLVQIKERYHQMFKRSLAHAVASDTSGDYKRILLAIIK</sequence>
<comment type="caution">
    <text evidence="14">The sequence shown here is derived from an EMBL/GenBank/DDBJ whole genome shotgun (WGS) entry which is preliminary data.</text>
</comment>
<dbReference type="GO" id="GO:0005634">
    <property type="term" value="C:nucleus"/>
    <property type="evidence" value="ECO:0007669"/>
    <property type="project" value="TreeGrafter"/>
</dbReference>
<dbReference type="InterPro" id="IPR018252">
    <property type="entry name" value="Annexin_repeat_CS"/>
</dbReference>
<dbReference type="EMBL" id="CAJNOQ010010851">
    <property type="protein sequence ID" value="CAF1262601.1"/>
    <property type="molecule type" value="Genomic_DNA"/>
</dbReference>
<evidence type="ECO:0000256" key="8">
    <source>
        <dbReference type="ARBA" id="ARBA00023302"/>
    </source>
</evidence>
<keyword evidence="5 12" id="KW-0677">Repeat</keyword>
<organism evidence="14 16">
    <name type="scientific">Didymodactylos carnosus</name>
    <dbReference type="NCBI Taxonomy" id="1234261"/>
    <lineage>
        <taxon>Eukaryota</taxon>
        <taxon>Metazoa</taxon>
        <taxon>Spiralia</taxon>
        <taxon>Gnathifera</taxon>
        <taxon>Rotifera</taxon>
        <taxon>Eurotatoria</taxon>
        <taxon>Bdelloidea</taxon>
        <taxon>Philodinida</taxon>
        <taxon>Philodinidae</taxon>
        <taxon>Didymodactylos</taxon>
    </lineage>
</organism>
<dbReference type="Gene3D" id="1.10.220.10">
    <property type="entry name" value="Annexin"/>
    <property type="match status" value="4"/>
</dbReference>
<dbReference type="PROSITE" id="PS51897">
    <property type="entry name" value="ANNEXIN_2"/>
    <property type="match status" value="4"/>
</dbReference>
<keyword evidence="16" id="KW-1185">Reference proteome</keyword>
<dbReference type="GO" id="GO:0005737">
    <property type="term" value="C:cytoplasm"/>
    <property type="evidence" value="ECO:0007669"/>
    <property type="project" value="TreeGrafter"/>
</dbReference>
<proteinExistence type="inferred from homology"/>
<comment type="function">
    <text evidence="9">Involved in reproduction of the worm. Involved in host-parasite interaction. Delivered into the host cell by means of parasite exosomes. Binds to acidic phospholipid membranes in a calcium-dependent manner in vitro. Causes aggregation of liposomes in the presence of calcium, but not in its absence. Likely to promote membrane fusion. May provide structural integrity within the tegument.</text>
</comment>
<dbReference type="InterPro" id="IPR001464">
    <property type="entry name" value="Annexin"/>
</dbReference>
<dbReference type="FunFam" id="1.10.220.10:FF:000005">
    <property type="entry name" value="Annexin"/>
    <property type="match status" value="1"/>
</dbReference>
<dbReference type="SMART" id="SM00335">
    <property type="entry name" value="ANX"/>
    <property type="match status" value="4"/>
</dbReference>
<dbReference type="Pfam" id="PF00191">
    <property type="entry name" value="Annexin"/>
    <property type="match status" value="4"/>
</dbReference>
<dbReference type="PROSITE" id="PS00223">
    <property type="entry name" value="ANNEXIN_1"/>
    <property type="match status" value="1"/>
</dbReference>
<comment type="similarity">
    <text evidence="3 12">Belongs to the annexin family.</text>
</comment>
<dbReference type="Proteomes" id="UP000663829">
    <property type="component" value="Unassembled WGS sequence"/>
</dbReference>
<evidence type="ECO:0000256" key="12">
    <source>
        <dbReference type="RuleBase" id="RU003540"/>
    </source>
</evidence>
<reference evidence="14" key="1">
    <citation type="submission" date="2021-02" db="EMBL/GenBank/DDBJ databases">
        <authorList>
            <person name="Nowell W R."/>
        </authorList>
    </citation>
    <scope>NUCLEOTIDE SEQUENCE</scope>
</reference>
<keyword evidence="7 12" id="KW-0041">Annexin</keyword>
<evidence type="ECO:0000256" key="6">
    <source>
        <dbReference type="ARBA" id="ARBA00022837"/>
    </source>
</evidence>
<evidence type="ECO:0000256" key="13">
    <source>
        <dbReference type="SAM" id="MobiDB-lite"/>
    </source>
</evidence>
<dbReference type="EMBL" id="CAJOBC010019449">
    <property type="protein sequence ID" value="CAF4041889.1"/>
    <property type="molecule type" value="Genomic_DNA"/>
</dbReference>
<dbReference type="PANTHER" id="PTHR10502">
    <property type="entry name" value="ANNEXIN"/>
    <property type="match status" value="1"/>
</dbReference>
<feature type="region of interest" description="Disordered" evidence="13">
    <location>
        <begin position="1"/>
        <end position="134"/>
    </location>
</feature>